<gene>
    <name evidence="4" type="ORF">S06H3_42644</name>
</gene>
<keyword evidence="2" id="KW-0288">FMN</keyword>
<protein>
    <recommendedName>
        <fullName evidence="3">NADPH-dependent FMN reductase-like domain-containing protein</fullName>
    </recommendedName>
</protein>
<dbReference type="SUPFAM" id="SSF52218">
    <property type="entry name" value="Flavoproteins"/>
    <property type="match status" value="1"/>
</dbReference>
<dbReference type="Pfam" id="PF03358">
    <property type="entry name" value="FMN_red"/>
    <property type="match status" value="1"/>
</dbReference>
<feature type="domain" description="NADPH-dependent FMN reductase-like" evidence="3">
    <location>
        <begin position="3"/>
        <end position="70"/>
    </location>
</feature>
<evidence type="ECO:0000256" key="2">
    <source>
        <dbReference type="ARBA" id="ARBA00022643"/>
    </source>
</evidence>
<dbReference type="InterPro" id="IPR051796">
    <property type="entry name" value="ISF_SsuE-like"/>
</dbReference>
<proteinExistence type="predicted"/>
<dbReference type="AlphaFoldDB" id="X1N8L0"/>
<dbReference type="InterPro" id="IPR005025">
    <property type="entry name" value="FMN_Rdtase-like_dom"/>
</dbReference>
<name>X1N8L0_9ZZZZ</name>
<dbReference type="EMBL" id="BARV01026390">
    <property type="protein sequence ID" value="GAI40372.1"/>
    <property type="molecule type" value="Genomic_DNA"/>
</dbReference>
<evidence type="ECO:0000259" key="3">
    <source>
        <dbReference type="Pfam" id="PF03358"/>
    </source>
</evidence>
<accession>X1N8L0</accession>
<organism evidence="4">
    <name type="scientific">marine sediment metagenome</name>
    <dbReference type="NCBI Taxonomy" id="412755"/>
    <lineage>
        <taxon>unclassified sequences</taxon>
        <taxon>metagenomes</taxon>
        <taxon>ecological metagenomes</taxon>
    </lineage>
</organism>
<dbReference type="Gene3D" id="3.40.50.360">
    <property type="match status" value="1"/>
</dbReference>
<dbReference type="InterPro" id="IPR029039">
    <property type="entry name" value="Flavoprotein-like_sf"/>
</dbReference>
<dbReference type="PANTHER" id="PTHR43278:SF4">
    <property type="entry name" value="NAD(P)H-DEPENDENT FMN-CONTAINING OXIDOREDUCTASE YWQN-RELATED"/>
    <property type="match status" value="1"/>
</dbReference>
<keyword evidence="1" id="KW-0285">Flavoprotein</keyword>
<sequence length="142" mass="15612">HIQDDMQPLYEKLIGADGVVFGSPIHFYGMTAQAKAIMDRTFALNQPGKSLANKVGGVIVVAGSLGLIDALKDFYFFITLKRMLPANFVAAYATGKGDAKKLEKGMNAAYKLGKEIVLLVDKKFEFPDEFPRNFFAFGTHTD</sequence>
<feature type="non-terminal residue" evidence="4">
    <location>
        <position position="1"/>
    </location>
</feature>
<reference evidence="4" key="1">
    <citation type="journal article" date="2014" name="Front. Microbiol.">
        <title>High frequency of phylogenetically diverse reductive dehalogenase-homologous genes in deep subseafloor sedimentary metagenomes.</title>
        <authorList>
            <person name="Kawai M."/>
            <person name="Futagami T."/>
            <person name="Toyoda A."/>
            <person name="Takaki Y."/>
            <person name="Nishi S."/>
            <person name="Hori S."/>
            <person name="Arai W."/>
            <person name="Tsubouchi T."/>
            <person name="Morono Y."/>
            <person name="Uchiyama I."/>
            <person name="Ito T."/>
            <person name="Fujiyama A."/>
            <person name="Inagaki F."/>
            <person name="Takami H."/>
        </authorList>
    </citation>
    <scope>NUCLEOTIDE SEQUENCE</scope>
    <source>
        <strain evidence="4">Expedition CK06-06</strain>
    </source>
</reference>
<evidence type="ECO:0000256" key="1">
    <source>
        <dbReference type="ARBA" id="ARBA00022630"/>
    </source>
</evidence>
<comment type="caution">
    <text evidence="4">The sequence shown here is derived from an EMBL/GenBank/DDBJ whole genome shotgun (WGS) entry which is preliminary data.</text>
</comment>
<dbReference type="PANTHER" id="PTHR43278">
    <property type="entry name" value="NAD(P)H-DEPENDENT FMN-CONTAINING OXIDOREDUCTASE YWQN-RELATED"/>
    <property type="match status" value="1"/>
</dbReference>
<dbReference type="GO" id="GO:0016491">
    <property type="term" value="F:oxidoreductase activity"/>
    <property type="evidence" value="ECO:0007669"/>
    <property type="project" value="InterPro"/>
</dbReference>
<evidence type="ECO:0000313" key="4">
    <source>
        <dbReference type="EMBL" id="GAI40372.1"/>
    </source>
</evidence>